<evidence type="ECO:0000313" key="2">
    <source>
        <dbReference type="Proteomes" id="UP001054252"/>
    </source>
</evidence>
<sequence>MQRNRPLAFTAAPPGGPAGLLPDSSILTIPFHLSILTATTIFSTTHRPCPMLHQPLRITDLIFAKSLKFDSSLASPPCLNSFAAYILMDCLFSSSSPAHRRQRN</sequence>
<comment type="caution">
    <text evidence="1">The sequence shown here is derived from an EMBL/GenBank/DDBJ whole genome shotgun (WGS) entry which is preliminary data.</text>
</comment>
<keyword evidence="2" id="KW-1185">Reference proteome</keyword>
<organism evidence="1 2">
    <name type="scientific">Rubroshorea leprosula</name>
    <dbReference type="NCBI Taxonomy" id="152421"/>
    <lineage>
        <taxon>Eukaryota</taxon>
        <taxon>Viridiplantae</taxon>
        <taxon>Streptophyta</taxon>
        <taxon>Embryophyta</taxon>
        <taxon>Tracheophyta</taxon>
        <taxon>Spermatophyta</taxon>
        <taxon>Magnoliopsida</taxon>
        <taxon>eudicotyledons</taxon>
        <taxon>Gunneridae</taxon>
        <taxon>Pentapetalae</taxon>
        <taxon>rosids</taxon>
        <taxon>malvids</taxon>
        <taxon>Malvales</taxon>
        <taxon>Dipterocarpaceae</taxon>
        <taxon>Rubroshorea</taxon>
    </lineage>
</organism>
<dbReference type="AlphaFoldDB" id="A0AAV5L6Q0"/>
<dbReference type="Proteomes" id="UP001054252">
    <property type="component" value="Unassembled WGS sequence"/>
</dbReference>
<proteinExistence type="predicted"/>
<dbReference type="EMBL" id="BPVZ01000097">
    <property type="protein sequence ID" value="GKV32822.1"/>
    <property type="molecule type" value="Genomic_DNA"/>
</dbReference>
<protein>
    <submittedName>
        <fullName evidence="1">Uncharacterized protein</fullName>
    </submittedName>
</protein>
<accession>A0AAV5L6Q0</accession>
<evidence type="ECO:0000313" key="1">
    <source>
        <dbReference type="EMBL" id="GKV32822.1"/>
    </source>
</evidence>
<gene>
    <name evidence="1" type="ORF">SLEP1_g41394</name>
</gene>
<name>A0AAV5L6Q0_9ROSI</name>
<reference evidence="1 2" key="1">
    <citation type="journal article" date="2021" name="Commun. Biol.">
        <title>The genome of Shorea leprosula (Dipterocarpaceae) highlights the ecological relevance of drought in aseasonal tropical rainforests.</title>
        <authorList>
            <person name="Ng K.K.S."/>
            <person name="Kobayashi M.J."/>
            <person name="Fawcett J.A."/>
            <person name="Hatakeyama M."/>
            <person name="Paape T."/>
            <person name="Ng C.H."/>
            <person name="Ang C.C."/>
            <person name="Tnah L.H."/>
            <person name="Lee C.T."/>
            <person name="Nishiyama T."/>
            <person name="Sese J."/>
            <person name="O'Brien M.J."/>
            <person name="Copetti D."/>
            <person name="Mohd Noor M.I."/>
            <person name="Ong R.C."/>
            <person name="Putra M."/>
            <person name="Sireger I.Z."/>
            <person name="Indrioko S."/>
            <person name="Kosugi Y."/>
            <person name="Izuno A."/>
            <person name="Isagi Y."/>
            <person name="Lee S.L."/>
            <person name="Shimizu K.K."/>
        </authorList>
    </citation>
    <scope>NUCLEOTIDE SEQUENCE [LARGE SCALE GENOMIC DNA]</scope>
    <source>
        <strain evidence="1">214</strain>
    </source>
</reference>